<dbReference type="PANTHER" id="PTHR45138:SF9">
    <property type="entry name" value="DIGUANYLATE CYCLASE DGCM-RELATED"/>
    <property type="match status" value="1"/>
</dbReference>
<evidence type="ECO:0000259" key="4">
    <source>
        <dbReference type="PROSITE" id="PS50887"/>
    </source>
</evidence>
<dbReference type="OrthoDB" id="9813903at2"/>
<feature type="transmembrane region" description="Helical" evidence="3">
    <location>
        <begin position="60"/>
        <end position="78"/>
    </location>
</feature>
<feature type="transmembrane region" description="Helical" evidence="3">
    <location>
        <begin position="149"/>
        <end position="169"/>
    </location>
</feature>
<keyword evidence="3" id="KW-0472">Membrane</keyword>
<dbReference type="FunFam" id="3.30.70.270:FF:000001">
    <property type="entry name" value="Diguanylate cyclase domain protein"/>
    <property type="match status" value="1"/>
</dbReference>
<proteinExistence type="predicted"/>
<dbReference type="NCBIfam" id="TIGR00254">
    <property type="entry name" value="GGDEF"/>
    <property type="match status" value="1"/>
</dbReference>
<feature type="transmembrane region" description="Helical" evidence="3">
    <location>
        <begin position="90"/>
        <end position="110"/>
    </location>
</feature>
<feature type="transmembrane region" description="Helical" evidence="3">
    <location>
        <begin position="36"/>
        <end position="54"/>
    </location>
</feature>
<comment type="catalytic activity">
    <reaction evidence="2">
        <text>2 GTP = 3',3'-c-di-GMP + 2 diphosphate</text>
        <dbReference type="Rhea" id="RHEA:24898"/>
        <dbReference type="ChEBI" id="CHEBI:33019"/>
        <dbReference type="ChEBI" id="CHEBI:37565"/>
        <dbReference type="ChEBI" id="CHEBI:58805"/>
        <dbReference type="EC" id="2.7.7.65"/>
    </reaction>
</comment>
<dbReference type="EMBL" id="MCAS01000068">
    <property type="protein sequence ID" value="RKF30719.1"/>
    <property type="molecule type" value="Genomic_DNA"/>
</dbReference>
<dbReference type="EC" id="2.7.7.65" evidence="1"/>
<organism evidence="5 6">
    <name type="scientific">Paraburkholderia fungorum</name>
    <dbReference type="NCBI Taxonomy" id="134537"/>
    <lineage>
        <taxon>Bacteria</taxon>
        <taxon>Pseudomonadati</taxon>
        <taxon>Pseudomonadota</taxon>
        <taxon>Betaproteobacteria</taxon>
        <taxon>Burkholderiales</taxon>
        <taxon>Burkholderiaceae</taxon>
        <taxon>Paraburkholderia</taxon>
    </lineage>
</organism>
<comment type="caution">
    <text evidence="5">The sequence shown here is derived from an EMBL/GenBank/DDBJ whole genome shotgun (WGS) entry which is preliminary data.</text>
</comment>
<feature type="transmembrane region" description="Helical" evidence="3">
    <location>
        <begin position="6"/>
        <end position="27"/>
    </location>
</feature>
<dbReference type="SMART" id="SM00267">
    <property type="entry name" value="GGDEF"/>
    <property type="match status" value="1"/>
</dbReference>
<evidence type="ECO:0000256" key="3">
    <source>
        <dbReference type="SAM" id="Phobius"/>
    </source>
</evidence>
<dbReference type="InterPro" id="IPR043128">
    <property type="entry name" value="Rev_trsase/Diguanyl_cyclase"/>
</dbReference>
<dbReference type="InterPro" id="IPR050469">
    <property type="entry name" value="Diguanylate_Cyclase"/>
</dbReference>
<reference evidence="5 6" key="1">
    <citation type="submission" date="2016-07" db="EMBL/GenBank/DDBJ databases">
        <title>Genome analysis of Burkholderia fungorum ES3-20.</title>
        <authorList>
            <person name="Xu D."/>
            <person name="Yao R."/>
            <person name="Zheng S."/>
        </authorList>
    </citation>
    <scope>NUCLEOTIDE SEQUENCE [LARGE SCALE GENOMIC DNA]</scope>
    <source>
        <strain evidence="5 6">ES3-20</strain>
    </source>
</reference>
<keyword evidence="3" id="KW-1133">Transmembrane helix</keyword>
<evidence type="ECO:0000256" key="1">
    <source>
        <dbReference type="ARBA" id="ARBA00012528"/>
    </source>
</evidence>
<dbReference type="CDD" id="cd01949">
    <property type="entry name" value="GGDEF"/>
    <property type="match status" value="1"/>
</dbReference>
<accession>A0A3R7IHV9</accession>
<dbReference type="AlphaFoldDB" id="A0A3R7IHV9"/>
<name>A0A3R7IHV9_9BURK</name>
<protein>
    <recommendedName>
        <fullName evidence="1">diguanylate cyclase</fullName>
        <ecNumber evidence="1">2.7.7.65</ecNumber>
    </recommendedName>
</protein>
<feature type="transmembrane region" description="Helical" evidence="3">
    <location>
        <begin position="181"/>
        <end position="201"/>
    </location>
</feature>
<dbReference type="PROSITE" id="PS50887">
    <property type="entry name" value="GGDEF"/>
    <property type="match status" value="1"/>
</dbReference>
<dbReference type="InterPro" id="IPR000160">
    <property type="entry name" value="GGDEF_dom"/>
</dbReference>
<keyword evidence="3" id="KW-0812">Transmembrane</keyword>
<dbReference type="SUPFAM" id="SSF55073">
    <property type="entry name" value="Nucleotide cyclase"/>
    <property type="match status" value="1"/>
</dbReference>
<evidence type="ECO:0000256" key="2">
    <source>
        <dbReference type="ARBA" id="ARBA00034247"/>
    </source>
</evidence>
<feature type="domain" description="GGDEF" evidence="4">
    <location>
        <begin position="251"/>
        <end position="383"/>
    </location>
</feature>
<evidence type="ECO:0000313" key="6">
    <source>
        <dbReference type="Proteomes" id="UP000283709"/>
    </source>
</evidence>
<evidence type="ECO:0000313" key="5">
    <source>
        <dbReference type="EMBL" id="RKF30719.1"/>
    </source>
</evidence>
<gene>
    <name evidence="5" type="ORF">BCY88_12670</name>
</gene>
<dbReference type="GO" id="GO:0052621">
    <property type="term" value="F:diguanylate cyclase activity"/>
    <property type="evidence" value="ECO:0007669"/>
    <property type="project" value="UniProtKB-EC"/>
</dbReference>
<sequence length="401" mass="43272">MLDPAVAIATSALMSTVLLVLLGSLLLSGIPGVREWFAANLGMVIALALILMRGKIPDTLSVVAANMLMALSAVTYYAGCARFLGRPTHWPVLTASLLPLGAALVYWRYAFDSIPIRVLVTALFGAVVCLAISLLVFRHRPSGRAAYPYWVTAVMALLFAICQVARGIYFMTLDGVSSPQMFASTGSVILLVAAAAIMPTLSMSAMMMVHNVLLADAREAANRDFLTGALSRKGFEAIARTRLREAGRNGSPVSLLIVDLDHFKSINDTFGHAGGDTVLREFVRVTQMELRRSDVFGRLGGEEFAVLLPATEPDDVQRLAERLRTAVSAKPVITATGPCTYSVSGGIANWRPGETLDHLSTRADNALYEAKRSGRNRVCFHRATRSADDLLSQDRVEQGSE</sequence>
<dbReference type="Proteomes" id="UP000283709">
    <property type="component" value="Unassembled WGS sequence"/>
</dbReference>
<dbReference type="PANTHER" id="PTHR45138">
    <property type="entry name" value="REGULATORY COMPONENTS OF SENSORY TRANSDUCTION SYSTEM"/>
    <property type="match status" value="1"/>
</dbReference>
<dbReference type="Gene3D" id="3.30.70.270">
    <property type="match status" value="1"/>
</dbReference>
<feature type="transmembrane region" description="Helical" evidence="3">
    <location>
        <begin position="116"/>
        <end position="137"/>
    </location>
</feature>
<dbReference type="InterPro" id="IPR029787">
    <property type="entry name" value="Nucleotide_cyclase"/>
</dbReference>
<dbReference type="Pfam" id="PF00990">
    <property type="entry name" value="GGDEF"/>
    <property type="match status" value="1"/>
</dbReference>